<gene>
    <name evidence="1" type="ORF">CR513_22134</name>
</gene>
<dbReference type="OrthoDB" id="1922339at2759"/>
<keyword evidence="2" id="KW-1185">Reference proteome</keyword>
<feature type="non-terminal residue" evidence="1">
    <location>
        <position position="105"/>
    </location>
</feature>
<organism evidence="1 2">
    <name type="scientific">Mucuna pruriens</name>
    <name type="common">Velvet bean</name>
    <name type="synonym">Dolichos pruriens</name>
    <dbReference type="NCBI Taxonomy" id="157652"/>
    <lineage>
        <taxon>Eukaryota</taxon>
        <taxon>Viridiplantae</taxon>
        <taxon>Streptophyta</taxon>
        <taxon>Embryophyta</taxon>
        <taxon>Tracheophyta</taxon>
        <taxon>Spermatophyta</taxon>
        <taxon>Magnoliopsida</taxon>
        <taxon>eudicotyledons</taxon>
        <taxon>Gunneridae</taxon>
        <taxon>Pentapetalae</taxon>
        <taxon>rosids</taxon>
        <taxon>fabids</taxon>
        <taxon>Fabales</taxon>
        <taxon>Fabaceae</taxon>
        <taxon>Papilionoideae</taxon>
        <taxon>50 kb inversion clade</taxon>
        <taxon>NPAAA clade</taxon>
        <taxon>indigoferoid/millettioid clade</taxon>
        <taxon>Phaseoleae</taxon>
        <taxon>Mucuna</taxon>
    </lineage>
</organism>
<sequence length="105" mass="11719">MILRKPVLLALSLRPFCEEAPLLLKLWGYFAEFHRESCLAPLCILYLPTCALTHPPWTNLAEEPLGFGGIGFSPNITLLKSTFSLPLHPPLLAQVLPSKEECSLY</sequence>
<feature type="non-terminal residue" evidence="1">
    <location>
        <position position="1"/>
    </location>
</feature>
<dbReference type="EMBL" id="QJKJ01004150">
    <property type="protein sequence ID" value="RDX95369.1"/>
    <property type="molecule type" value="Genomic_DNA"/>
</dbReference>
<reference evidence="1" key="1">
    <citation type="submission" date="2018-05" db="EMBL/GenBank/DDBJ databases">
        <title>Draft genome of Mucuna pruriens seed.</title>
        <authorList>
            <person name="Nnadi N.E."/>
            <person name="Vos R."/>
            <person name="Hasami M.H."/>
            <person name="Devisetty U.K."/>
            <person name="Aguiy J.C."/>
        </authorList>
    </citation>
    <scope>NUCLEOTIDE SEQUENCE [LARGE SCALE GENOMIC DNA]</scope>
    <source>
        <tissue evidence="1">Seed</tissue>
    </source>
</reference>
<dbReference type="Proteomes" id="UP000257109">
    <property type="component" value="Unassembled WGS sequence"/>
</dbReference>
<comment type="caution">
    <text evidence="1">The sequence shown here is derived from an EMBL/GenBank/DDBJ whole genome shotgun (WGS) entry which is preliminary data.</text>
</comment>
<name>A0A371GY05_MUCPR</name>
<accession>A0A371GY05</accession>
<proteinExistence type="predicted"/>
<protein>
    <submittedName>
        <fullName evidence="1">Uncharacterized protein</fullName>
    </submittedName>
</protein>
<evidence type="ECO:0000313" key="2">
    <source>
        <dbReference type="Proteomes" id="UP000257109"/>
    </source>
</evidence>
<evidence type="ECO:0000313" key="1">
    <source>
        <dbReference type="EMBL" id="RDX95369.1"/>
    </source>
</evidence>
<dbReference type="AlphaFoldDB" id="A0A371GY05"/>